<dbReference type="GO" id="GO:0000155">
    <property type="term" value="F:phosphorelay sensor kinase activity"/>
    <property type="evidence" value="ECO:0007669"/>
    <property type="project" value="InterPro"/>
</dbReference>
<keyword evidence="3" id="KW-0547">Nucleotide-binding</keyword>
<accession>A0A949TGS4</accession>
<dbReference type="SMART" id="SM00388">
    <property type="entry name" value="HisKA"/>
    <property type="match status" value="1"/>
</dbReference>
<dbReference type="InterPro" id="IPR003594">
    <property type="entry name" value="HATPase_dom"/>
</dbReference>
<proteinExistence type="predicted"/>
<dbReference type="Pfam" id="PF00989">
    <property type="entry name" value="PAS"/>
    <property type="match status" value="1"/>
</dbReference>
<feature type="transmembrane region" description="Helical" evidence="7">
    <location>
        <begin position="79"/>
        <end position="100"/>
    </location>
</feature>
<keyword evidence="2" id="KW-0808">Transferase</keyword>
<dbReference type="InterPro" id="IPR003661">
    <property type="entry name" value="HisK_dim/P_dom"/>
</dbReference>
<keyword evidence="12" id="KW-1185">Reference proteome</keyword>
<keyword evidence="5" id="KW-0067">ATP-binding</keyword>
<dbReference type="PROSITE" id="PS50113">
    <property type="entry name" value="PAC"/>
    <property type="match status" value="1"/>
</dbReference>
<evidence type="ECO:0000256" key="5">
    <source>
        <dbReference type="ARBA" id="ARBA00022840"/>
    </source>
</evidence>
<dbReference type="GO" id="GO:0005524">
    <property type="term" value="F:ATP binding"/>
    <property type="evidence" value="ECO:0007669"/>
    <property type="project" value="UniProtKB-KW"/>
</dbReference>
<evidence type="ECO:0000256" key="7">
    <source>
        <dbReference type="SAM" id="Phobius"/>
    </source>
</evidence>
<evidence type="ECO:0000256" key="2">
    <source>
        <dbReference type="ARBA" id="ARBA00022679"/>
    </source>
</evidence>
<evidence type="ECO:0000259" key="10">
    <source>
        <dbReference type="PROSITE" id="PS50113"/>
    </source>
</evidence>
<dbReference type="PANTHER" id="PTHR43065">
    <property type="entry name" value="SENSOR HISTIDINE KINASE"/>
    <property type="match status" value="1"/>
</dbReference>
<keyword evidence="4" id="KW-0418">Kinase</keyword>
<feature type="domain" description="Histidine kinase" evidence="8">
    <location>
        <begin position="412"/>
        <end position="622"/>
    </location>
</feature>
<dbReference type="GO" id="GO:0006355">
    <property type="term" value="P:regulation of DNA-templated transcription"/>
    <property type="evidence" value="ECO:0007669"/>
    <property type="project" value="InterPro"/>
</dbReference>
<dbReference type="PROSITE" id="PS50109">
    <property type="entry name" value="HIS_KIN"/>
    <property type="match status" value="1"/>
</dbReference>
<evidence type="ECO:0000259" key="8">
    <source>
        <dbReference type="PROSITE" id="PS50109"/>
    </source>
</evidence>
<evidence type="ECO:0000313" key="11">
    <source>
        <dbReference type="EMBL" id="MBV7272514.1"/>
    </source>
</evidence>
<evidence type="ECO:0000256" key="6">
    <source>
        <dbReference type="ARBA" id="ARBA00023012"/>
    </source>
</evidence>
<feature type="transmembrane region" description="Helical" evidence="7">
    <location>
        <begin position="21"/>
        <end position="40"/>
    </location>
</feature>
<dbReference type="InterPro" id="IPR013767">
    <property type="entry name" value="PAS_fold"/>
</dbReference>
<dbReference type="PROSITE" id="PS50112">
    <property type="entry name" value="PAS"/>
    <property type="match status" value="1"/>
</dbReference>
<comment type="caution">
    <text evidence="11">The sequence shown here is derived from an EMBL/GenBank/DDBJ whole genome shotgun (WGS) entry which is preliminary data.</text>
</comment>
<evidence type="ECO:0000256" key="3">
    <source>
        <dbReference type="ARBA" id="ARBA00022741"/>
    </source>
</evidence>
<keyword evidence="6" id="KW-0902">Two-component regulatory system</keyword>
<evidence type="ECO:0000256" key="4">
    <source>
        <dbReference type="ARBA" id="ARBA00022777"/>
    </source>
</evidence>
<dbReference type="CDD" id="cd00130">
    <property type="entry name" value="PAS"/>
    <property type="match status" value="1"/>
</dbReference>
<feature type="domain" description="PAC" evidence="10">
    <location>
        <begin position="347"/>
        <end position="399"/>
    </location>
</feature>
<keyword evidence="1" id="KW-0597">Phosphoprotein</keyword>
<evidence type="ECO:0000256" key="1">
    <source>
        <dbReference type="ARBA" id="ARBA00022553"/>
    </source>
</evidence>
<dbReference type="Pfam" id="PF17159">
    <property type="entry name" value="MASE3"/>
    <property type="match status" value="1"/>
</dbReference>
<dbReference type="Proteomes" id="UP000694308">
    <property type="component" value="Unassembled WGS sequence"/>
</dbReference>
<name>A0A949TGS4_9CLOT</name>
<dbReference type="AlphaFoldDB" id="A0A949TGS4"/>
<dbReference type="EMBL" id="JAEEGC010000026">
    <property type="protein sequence ID" value="MBV7272514.1"/>
    <property type="molecule type" value="Genomic_DNA"/>
</dbReference>
<reference evidence="11" key="1">
    <citation type="submission" date="2020-12" db="EMBL/GenBank/DDBJ databases">
        <title>Clostridium thailandense sp. nov., a novel acetogenic bacterium isolated from peat land soil in Thailand.</title>
        <authorList>
            <person name="Chaikitkaew S."/>
            <person name="Birkeland N.K."/>
        </authorList>
    </citation>
    <scope>NUCLEOTIDE SEQUENCE</scope>
    <source>
        <strain evidence="11">PL3</strain>
    </source>
</reference>
<feature type="domain" description="PAS" evidence="9">
    <location>
        <begin position="281"/>
        <end position="320"/>
    </location>
</feature>
<dbReference type="Pfam" id="PF00512">
    <property type="entry name" value="HisKA"/>
    <property type="match status" value="1"/>
</dbReference>
<sequence length="632" mass="72600">MSELKTKNELAFNDADQLFGKCILILIVSFLLSFVISQILQSRSYYIIYAASEVICIFLIVSIVLIIGSTYEKKLSINYLIWLGFIAIAIFNLFHLYYFLTNTRFNGVYTNISIRQSMLGKLCEVLVLIMLSSKIGMIELNKKLGFLLTIVFSVIISIIILYFPKALQMIKIEHILIYIRFIILLFAIISIYSLEKKQENKNIASYEYILMVLILLFCTQLSFILLRNININNSICVHILKIAYYYYLYKAVFVSAIAYKNRKTENENAQLKNLQFQTQIVLNAMEKLVLIVDKDGKIVMCNRAHEEILGIPVKQVIGMNYSEYMKKNKVFLEKEYKKNDSDSNLKRSYEITVTNIYGEKKRLLCDISTIYDANGKMVGKIGVASNMTNLREQQEKMIQQEKLALLGQMGASIVHETRNYLTTIKGSCQLIDILTQEEKVRNYTQKINKDINEVNRIISEFLSLSKPRELHLEEVSIYDMVQSIKSIVETSSLMKGVNISFYLSKDEEYLLCDESQIKQVVLNICKNAVDAMVNTEDARLIIGTGYDEKTNELFIRIEDNGQGMSKETLKKIGTPFFTTKKTGTGLGLNVCYTIVKEHKGRIEVESELGKGTTFKLILPCIEDEEEFEEMIP</sequence>
<protein>
    <submittedName>
        <fullName evidence="11">PAS domain-containing protein</fullName>
    </submittedName>
</protein>
<feature type="transmembrane region" description="Helical" evidence="7">
    <location>
        <begin position="46"/>
        <end position="67"/>
    </location>
</feature>
<organism evidence="11 12">
    <name type="scientific">Clostridium thailandense</name>
    <dbReference type="NCBI Taxonomy" id="2794346"/>
    <lineage>
        <taxon>Bacteria</taxon>
        <taxon>Bacillati</taxon>
        <taxon>Bacillota</taxon>
        <taxon>Clostridia</taxon>
        <taxon>Eubacteriales</taxon>
        <taxon>Clostridiaceae</taxon>
        <taxon>Clostridium</taxon>
    </lineage>
</organism>
<keyword evidence="7" id="KW-1133">Transmembrane helix</keyword>
<feature type="transmembrane region" description="Helical" evidence="7">
    <location>
        <begin position="175"/>
        <end position="194"/>
    </location>
</feature>
<keyword evidence="7" id="KW-0812">Transmembrane</keyword>
<feature type="transmembrane region" description="Helical" evidence="7">
    <location>
        <begin position="206"/>
        <end position="226"/>
    </location>
</feature>
<dbReference type="InterPro" id="IPR000014">
    <property type="entry name" value="PAS"/>
</dbReference>
<evidence type="ECO:0000259" key="9">
    <source>
        <dbReference type="PROSITE" id="PS50112"/>
    </source>
</evidence>
<dbReference type="PANTHER" id="PTHR43065:SF10">
    <property type="entry name" value="PEROXIDE STRESS-ACTIVATED HISTIDINE KINASE MAK3"/>
    <property type="match status" value="1"/>
</dbReference>
<feature type="transmembrane region" description="Helical" evidence="7">
    <location>
        <begin position="144"/>
        <end position="163"/>
    </location>
</feature>
<dbReference type="InterPro" id="IPR000700">
    <property type="entry name" value="PAS-assoc_C"/>
</dbReference>
<dbReference type="SMART" id="SM00387">
    <property type="entry name" value="HATPase_c"/>
    <property type="match status" value="1"/>
</dbReference>
<dbReference type="Pfam" id="PF02518">
    <property type="entry name" value="HATPase_c"/>
    <property type="match status" value="1"/>
</dbReference>
<gene>
    <name evidence="11" type="ORF">I6U48_06235</name>
</gene>
<dbReference type="CDD" id="cd00082">
    <property type="entry name" value="HisKA"/>
    <property type="match status" value="1"/>
</dbReference>
<keyword evidence="7" id="KW-0472">Membrane</keyword>
<dbReference type="RefSeq" id="WP_218319549.1">
    <property type="nucleotide sequence ID" value="NZ_JAEEGC010000026.1"/>
</dbReference>
<evidence type="ECO:0000313" key="12">
    <source>
        <dbReference type="Proteomes" id="UP000694308"/>
    </source>
</evidence>
<dbReference type="InterPro" id="IPR005467">
    <property type="entry name" value="His_kinase_dom"/>
</dbReference>
<dbReference type="InterPro" id="IPR033425">
    <property type="entry name" value="MASE3"/>
</dbReference>
<dbReference type="NCBIfam" id="TIGR00229">
    <property type="entry name" value="sensory_box"/>
    <property type="match status" value="1"/>
</dbReference>